<name>A0AB34IZ03_PRYPA</name>
<dbReference type="EMBL" id="JBGBPQ010000015">
    <property type="protein sequence ID" value="KAL1510339.1"/>
    <property type="molecule type" value="Genomic_DNA"/>
</dbReference>
<evidence type="ECO:0000256" key="2">
    <source>
        <dbReference type="SAM" id="SignalP"/>
    </source>
</evidence>
<dbReference type="InterPro" id="IPR029068">
    <property type="entry name" value="Glyas_Bleomycin-R_OHBP_Dase"/>
</dbReference>
<gene>
    <name evidence="4" type="ORF">AB1Y20_006655</name>
</gene>
<dbReference type="PROSITE" id="PS51819">
    <property type="entry name" value="VOC"/>
    <property type="match status" value="1"/>
</dbReference>
<dbReference type="GO" id="GO:0004462">
    <property type="term" value="F:lactoylglutathione lyase activity"/>
    <property type="evidence" value="ECO:0007669"/>
    <property type="project" value="TreeGrafter"/>
</dbReference>
<dbReference type="AlphaFoldDB" id="A0AB34IZ03"/>
<dbReference type="PANTHER" id="PTHR46036">
    <property type="entry name" value="LACTOYLGLUTATHIONE LYASE"/>
    <property type="match status" value="1"/>
</dbReference>
<comment type="caution">
    <text evidence="4">The sequence shown here is derived from an EMBL/GenBank/DDBJ whole genome shotgun (WGS) entry which is preliminary data.</text>
</comment>
<organism evidence="4 5">
    <name type="scientific">Prymnesium parvum</name>
    <name type="common">Toxic golden alga</name>
    <dbReference type="NCBI Taxonomy" id="97485"/>
    <lineage>
        <taxon>Eukaryota</taxon>
        <taxon>Haptista</taxon>
        <taxon>Haptophyta</taxon>
        <taxon>Prymnesiophyceae</taxon>
        <taxon>Prymnesiales</taxon>
        <taxon>Prymnesiaceae</taxon>
        <taxon>Prymnesium</taxon>
    </lineage>
</organism>
<feature type="chain" id="PRO_5044318937" description="VOC domain-containing protein" evidence="2">
    <location>
        <begin position="18"/>
        <end position="310"/>
    </location>
</feature>
<keyword evidence="2" id="KW-0732">Signal</keyword>
<sequence>MAASPLLLLLLAPPTLALRATLPAEPTRTRAPSSPRRPLLATPSAASVRAAVRLALPAPRGSLTRVVHRVADAAAVAGFYAGAFGFQAASVEGADGRERQLLTGAGKSLQLELIGTEGALFNEGASYKGLSIRVPDVAAAVAAAVDNGGSVLEDAKEILHGPSNQPVEADDVITPVMEAVVADPNGFPVHLYQANCSESAICGVRLDVYEWKKSSEWYQSELGWKTLRWQSHVPRHASLSVLIGGPESEGTIGPVGALSEDQPSPLISLRYVYGSPAPKKSSALEALVLAAGDGSPTELKDPDANSIQLV</sequence>
<dbReference type="Proteomes" id="UP001515480">
    <property type="component" value="Unassembled WGS sequence"/>
</dbReference>
<dbReference type="Pfam" id="PF18029">
    <property type="entry name" value="Glyoxalase_6"/>
    <property type="match status" value="1"/>
</dbReference>
<dbReference type="GO" id="GO:0005737">
    <property type="term" value="C:cytoplasm"/>
    <property type="evidence" value="ECO:0007669"/>
    <property type="project" value="TreeGrafter"/>
</dbReference>
<dbReference type="PANTHER" id="PTHR46036:SF5">
    <property type="entry name" value="LACTOYLGLUTATHIONE LYASE"/>
    <property type="match status" value="1"/>
</dbReference>
<feature type="region of interest" description="Disordered" evidence="1">
    <location>
        <begin position="22"/>
        <end position="42"/>
    </location>
</feature>
<evidence type="ECO:0000259" key="3">
    <source>
        <dbReference type="PROSITE" id="PS51819"/>
    </source>
</evidence>
<feature type="signal peptide" evidence="2">
    <location>
        <begin position="1"/>
        <end position="17"/>
    </location>
</feature>
<dbReference type="CDD" id="cd06587">
    <property type="entry name" value="VOC"/>
    <property type="match status" value="1"/>
</dbReference>
<evidence type="ECO:0000313" key="5">
    <source>
        <dbReference type="Proteomes" id="UP001515480"/>
    </source>
</evidence>
<dbReference type="Gene3D" id="3.10.180.10">
    <property type="entry name" value="2,3-Dihydroxybiphenyl 1,2-Dioxygenase, domain 1"/>
    <property type="match status" value="1"/>
</dbReference>
<protein>
    <recommendedName>
        <fullName evidence="3">VOC domain-containing protein</fullName>
    </recommendedName>
</protein>
<dbReference type="InterPro" id="IPR037523">
    <property type="entry name" value="VOC_core"/>
</dbReference>
<proteinExistence type="predicted"/>
<dbReference type="GO" id="GO:0019243">
    <property type="term" value="P:methylglyoxal catabolic process to D-lactate via S-lactoyl-glutathione"/>
    <property type="evidence" value="ECO:0007669"/>
    <property type="project" value="TreeGrafter"/>
</dbReference>
<evidence type="ECO:0000256" key="1">
    <source>
        <dbReference type="SAM" id="MobiDB-lite"/>
    </source>
</evidence>
<keyword evidence="5" id="KW-1185">Reference proteome</keyword>
<feature type="domain" description="VOC" evidence="3">
    <location>
        <begin position="62"/>
        <end position="194"/>
    </location>
</feature>
<reference evidence="4 5" key="1">
    <citation type="journal article" date="2024" name="Science">
        <title>Giant polyketide synthase enzymes in the biosynthesis of giant marine polyether toxins.</title>
        <authorList>
            <person name="Fallon T.R."/>
            <person name="Shende V.V."/>
            <person name="Wierzbicki I.H."/>
            <person name="Pendleton A.L."/>
            <person name="Watervoot N.F."/>
            <person name="Auber R.P."/>
            <person name="Gonzalez D.J."/>
            <person name="Wisecaver J.H."/>
            <person name="Moore B.S."/>
        </authorList>
    </citation>
    <scope>NUCLEOTIDE SEQUENCE [LARGE SCALE GENOMIC DNA]</scope>
    <source>
        <strain evidence="4 5">12B1</strain>
    </source>
</reference>
<dbReference type="InterPro" id="IPR041581">
    <property type="entry name" value="Glyoxalase_6"/>
</dbReference>
<evidence type="ECO:0000313" key="4">
    <source>
        <dbReference type="EMBL" id="KAL1510339.1"/>
    </source>
</evidence>
<dbReference type="SUPFAM" id="SSF54593">
    <property type="entry name" value="Glyoxalase/Bleomycin resistance protein/Dihydroxybiphenyl dioxygenase"/>
    <property type="match status" value="1"/>
</dbReference>
<accession>A0AB34IZ03</accession>